<evidence type="ECO:0000313" key="1">
    <source>
        <dbReference type="EMBL" id="AEG73127.1"/>
    </source>
</evidence>
<sequence>MKIIPFPYGKSGILPLIGCYGVPCGAVYFLLNKVLSKEEAESPQDLITQIKFEQTKDTPSKSTTLDTPLAQEVPENARAKVIDTVNNQYLTEKNREQQGWKFAFNGHEYFRIPQLSEVEKWKEVLKQFREGSLKNNETVKGLTDEEGIQKYCLEEVKWEASTVNLDLLASSPDVPSPEYLCIWDHFKHQKQNDDQ</sequence>
<dbReference type="Proteomes" id="UP000007952">
    <property type="component" value="Chromosome"/>
</dbReference>
<reference evidence="1 2" key="1">
    <citation type="journal article" date="2011" name="J. Bacteriol.">
        <title>Complete genome sequences of two hemotropic Mycoplasmas, Mycoplasma haemofelis strain Ohio2 and Mycoplasma suis strain Illinois.</title>
        <authorList>
            <person name="Messick J.B."/>
            <person name="Santos A.P."/>
            <person name="Guimaraes A.M."/>
        </authorList>
    </citation>
    <scope>NUCLEOTIDE SEQUENCE [LARGE SCALE GENOMIC DNA]</scope>
    <source>
        <strain evidence="1 2">Ohio2</strain>
    </source>
</reference>
<dbReference type="KEGG" id="mhf:MHF_0863"/>
<dbReference type="EMBL" id="CP002808">
    <property type="protein sequence ID" value="AEG73127.1"/>
    <property type="molecule type" value="Genomic_DNA"/>
</dbReference>
<evidence type="ECO:0000313" key="2">
    <source>
        <dbReference type="Proteomes" id="UP000007952"/>
    </source>
</evidence>
<dbReference type="STRING" id="859194.MHF_0863"/>
<name>F6FIS9_MYCHI</name>
<gene>
    <name evidence="1" type="ordered locus">MHF_0863</name>
</gene>
<dbReference type="BioCyc" id="MHAE859194:G1GR7-863-MONOMER"/>
<protein>
    <submittedName>
        <fullName evidence="1">Uncharacterized protein</fullName>
    </submittedName>
</protein>
<accession>F6FIS9</accession>
<dbReference type="HOGENOM" id="CLU_1480492_0_0_14"/>
<dbReference type="AlphaFoldDB" id="F6FIS9"/>
<proteinExistence type="predicted"/>
<reference key="2">
    <citation type="submission" date="2011-05" db="EMBL/GenBank/DDBJ databases">
        <title>The Genome of Mycoplasma haemofelis Strain Ohio2, a pathogenic hemoplasma of the cat.</title>
        <authorList>
            <person name="Santos A.P."/>
            <person name="Guimaraes A.M.S."/>
            <person name="SanMiguel P.J."/>
            <person name="Martin S.W."/>
            <person name="Messick J.B."/>
        </authorList>
    </citation>
    <scope>NUCLEOTIDE SEQUENCE</scope>
    <source>
        <strain>Ohio2</strain>
    </source>
</reference>
<organism evidence="1 2">
    <name type="scientific">Mycoplasma haemofelis (strain Ohio2)</name>
    <dbReference type="NCBI Taxonomy" id="859194"/>
    <lineage>
        <taxon>Bacteria</taxon>
        <taxon>Bacillati</taxon>
        <taxon>Mycoplasmatota</taxon>
        <taxon>Mollicutes</taxon>
        <taxon>Mycoplasmataceae</taxon>
        <taxon>Mycoplasma</taxon>
    </lineage>
</organism>